<dbReference type="Gene3D" id="1.10.10.200">
    <property type="match status" value="1"/>
</dbReference>
<accession>A0A0G3EDA8</accession>
<evidence type="ECO:0000313" key="10">
    <source>
        <dbReference type="Proteomes" id="UP000035268"/>
    </source>
</evidence>
<feature type="domain" description="TACO1/YebC-like N-terminal" evidence="8">
    <location>
        <begin position="5"/>
        <end position="76"/>
    </location>
</feature>
<dbReference type="Gene3D" id="3.30.70.980">
    <property type="match status" value="2"/>
</dbReference>
<dbReference type="KEGG" id="vbl:L21SP4_01193"/>
<reference evidence="9 10" key="2">
    <citation type="journal article" date="2016" name="ISME J.">
        <title>Characterization of the first cultured representative of Verrucomicrobia subdivision 5 indicates the proposal of a novel phylum.</title>
        <authorList>
            <person name="Spring S."/>
            <person name="Bunk B."/>
            <person name="Sproer C."/>
            <person name="Schumann P."/>
            <person name="Rohde M."/>
            <person name="Tindall B.J."/>
            <person name="Klenk H.P."/>
        </authorList>
    </citation>
    <scope>NUCLEOTIDE SEQUENCE [LARGE SCALE GENOMIC DNA]</scope>
    <source>
        <strain evidence="9 10">L21-Fru-AB</strain>
    </source>
</reference>
<dbReference type="InterPro" id="IPR048300">
    <property type="entry name" value="TACO1_YebC-like_2nd/3rd_dom"/>
</dbReference>
<comment type="subcellular location">
    <subcellularLocation>
        <location evidence="6">Cytoplasm</location>
    </subcellularLocation>
</comment>
<evidence type="ECO:0000256" key="4">
    <source>
        <dbReference type="ARBA" id="ARBA00023125"/>
    </source>
</evidence>
<keyword evidence="5 6" id="KW-0804">Transcription</keyword>
<dbReference type="InterPro" id="IPR017856">
    <property type="entry name" value="Integrase-like_N"/>
</dbReference>
<comment type="similarity">
    <text evidence="1 6">Belongs to the TACO1 family.</text>
</comment>
<dbReference type="GO" id="GO:0003677">
    <property type="term" value="F:DNA binding"/>
    <property type="evidence" value="ECO:0007669"/>
    <property type="project" value="UniProtKB-UniRule"/>
</dbReference>
<evidence type="ECO:0000313" key="9">
    <source>
        <dbReference type="EMBL" id="AKJ64441.1"/>
    </source>
</evidence>
<keyword evidence="3 6" id="KW-0805">Transcription regulation</keyword>
<dbReference type="RefSeq" id="WP_052881772.1">
    <property type="nucleotide sequence ID" value="NZ_CP010904.1"/>
</dbReference>
<dbReference type="EMBL" id="CP010904">
    <property type="protein sequence ID" value="AKJ64441.1"/>
    <property type="molecule type" value="Genomic_DNA"/>
</dbReference>
<dbReference type="InterPro" id="IPR002876">
    <property type="entry name" value="Transcrip_reg_TACO1-like"/>
</dbReference>
<reference evidence="10" key="1">
    <citation type="submission" date="2015-02" db="EMBL/GenBank/DDBJ databases">
        <title>Description and complete genome sequence of the first cultured representative of the subdivision 5 of the Verrucomicrobia phylum.</title>
        <authorList>
            <person name="Spring S."/>
            <person name="Bunk B."/>
            <person name="Sproer C."/>
            <person name="Klenk H.-P."/>
        </authorList>
    </citation>
    <scope>NUCLEOTIDE SEQUENCE [LARGE SCALE GENOMIC DNA]</scope>
    <source>
        <strain evidence="10">L21-Fru-AB</strain>
    </source>
</reference>
<evidence type="ECO:0000256" key="2">
    <source>
        <dbReference type="ARBA" id="ARBA00022490"/>
    </source>
</evidence>
<dbReference type="STRING" id="1307763.L21SP4_01193"/>
<keyword evidence="10" id="KW-1185">Reference proteome</keyword>
<dbReference type="FunFam" id="1.10.10.200:FF:000002">
    <property type="entry name" value="Probable transcriptional regulatory protein CLM62_37755"/>
    <property type="match status" value="1"/>
</dbReference>
<dbReference type="AlphaFoldDB" id="A0A0G3EDA8"/>
<dbReference type="InterPro" id="IPR026564">
    <property type="entry name" value="Transcrip_reg_TACO1-like_dom3"/>
</dbReference>
<dbReference type="PANTHER" id="PTHR12532:SF6">
    <property type="entry name" value="TRANSCRIPTIONAL REGULATORY PROTEIN YEBC-RELATED"/>
    <property type="match status" value="1"/>
</dbReference>
<dbReference type="FunFam" id="3.30.70.980:FF:000002">
    <property type="entry name" value="Probable transcriptional regulatory protein YebC"/>
    <property type="match status" value="1"/>
</dbReference>
<dbReference type="InterPro" id="IPR049083">
    <property type="entry name" value="TACO1_YebC_N"/>
</dbReference>
<dbReference type="SUPFAM" id="SSF75625">
    <property type="entry name" value="YebC-like"/>
    <property type="match status" value="1"/>
</dbReference>
<dbReference type="OrthoDB" id="9781053at2"/>
<dbReference type="NCBIfam" id="NF001030">
    <property type="entry name" value="PRK00110.1"/>
    <property type="match status" value="1"/>
</dbReference>
<evidence type="ECO:0000256" key="5">
    <source>
        <dbReference type="ARBA" id="ARBA00023163"/>
    </source>
</evidence>
<dbReference type="PATRIC" id="fig|1609981.3.peg.1240"/>
<sequence>MAGHSKWANIKHKKGRADAARGKLFSKLAKDITVAAREGGGDADMNITLRTCIQKAREANMPADNIDRAVKKGTGELGGAALEETLYEGYAQGGVGLLVHVLTDNRNRSASEVRSTFTRNGGNLAESGAVSHMFQRKGQILVDGGDVEEDRLMNIVLEAGAEDMKREGDQFEIITDPVDFSTVCEALEQQGVRPDTASVTMLPDVPLKIDDREQAAGLIRFVEELEDLDDVQNVYGAFDIDDDVLEALSEQDA</sequence>
<keyword evidence="4 6" id="KW-0238">DNA-binding</keyword>
<dbReference type="GO" id="GO:0005829">
    <property type="term" value="C:cytosol"/>
    <property type="evidence" value="ECO:0007669"/>
    <property type="project" value="TreeGrafter"/>
</dbReference>
<protein>
    <recommendedName>
        <fullName evidence="6">Probable transcriptional regulatory protein L21SP4_01193</fullName>
    </recommendedName>
</protein>
<keyword evidence="2 6" id="KW-0963">Cytoplasm</keyword>
<dbReference type="GO" id="GO:0006355">
    <property type="term" value="P:regulation of DNA-templated transcription"/>
    <property type="evidence" value="ECO:0007669"/>
    <property type="project" value="UniProtKB-UniRule"/>
</dbReference>
<organism evidence="9 10">
    <name type="scientific">Kiritimatiella glycovorans</name>
    <dbReference type="NCBI Taxonomy" id="1307763"/>
    <lineage>
        <taxon>Bacteria</taxon>
        <taxon>Pseudomonadati</taxon>
        <taxon>Kiritimatiellota</taxon>
        <taxon>Kiritimatiellia</taxon>
        <taxon>Kiritimatiellales</taxon>
        <taxon>Kiritimatiellaceae</taxon>
        <taxon>Kiritimatiella</taxon>
    </lineage>
</organism>
<evidence type="ECO:0000256" key="1">
    <source>
        <dbReference type="ARBA" id="ARBA00008724"/>
    </source>
</evidence>
<dbReference type="NCBIfam" id="TIGR01033">
    <property type="entry name" value="YebC/PmpR family DNA-binding transcriptional regulator"/>
    <property type="match status" value="1"/>
</dbReference>
<gene>
    <name evidence="9" type="ORF">L21SP4_01193</name>
</gene>
<dbReference type="Proteomes" id="UP000035268">
    <property type="component" value="Chromosome"/>
</dbReference>
<dbReference type="HAMAP" id="MF_00693">
    <property type="entry name" value="Transcrip_reg_TACO1"/>
    <property type="match status" value="1"/>
</dbReference>
<feature type="domain" description="TACO1/YebC-like second and third" evidence="7">
    <location>
        <begin position="82"/>
        <end position="236"/>
    </location>
</feature>
<proteinExistence type="inferred from homology"/>
<name>A0A0G3EDA8_9BACT</name>
<evidence type="ECO:0000256" key="3">
    <source>
        <dbReference type="ARBA" id="ARBA00023015"/>
    </source>
</evidence>
<dbReference type="Pfam" id="PF20772">
    <property type="entry name" value="TACO1_YebC_N"/>
    <property type="match status" value="1"/>
</dbReference>
<dbReference type="InterPro" id="IPR029072">
    <property type="entry name" value="YebC-like"/>
</dbReference>
<evidence type="ECO:0000259" key="7">
    <source>
        <dbReference type="Pfam" id="PF01709"/>
    </source>
</evidence>
<evidence type="ECO:0000259" key="8">
    <source>
        <dbReference type="Pfam" id="PF20772"/>
    </source>
</evidence>
<dbReference type="Pfam" id="PF01709">
    <property type="entry name" value="Transcrip_reg"/>
    <property type="match status" value="1"/>
</dbReference>
<evidence type="ECO:0000256" key="6">
    <source>
        <dbReference type="HAMAP-Rule" id="MF_00693"/>
    </source>
</evidence>
<dbReference type="PANTHER" id="PTHR12532">
    <property type="entry name" value="TRANSLATIONAL ACTIVATOR OF CYTOCHROME C OXIDASE 1"/>
    <property type="match status" value="1"/>
</dbReference>
<dbReference type="NCBIfam" id="NF009044">
    <property type="entry name" value="PRK12378.1"/>
    <property type="match status" value="1"/>
</dbReference>